<proteinExistence type="inferred from homology"/>
<dbReference type="InterPro" id="IPR006127">
    <property type="entry name" value="ZnuA-like"/>
</dbReference>
<dbReference type="EMBL" id="CP034438">
    <property type="protein sequence ID" value="AZN28969.1"/>
    <property type="molecule type" value="Genomic_DNA"/>
</dbReference>
<evidence type="ECO:0000256" key="1">
    <source>
        <dbReference type="ARBA" id="ARBA00011028"/>
    </source>
</evidence>
<reference evidence="6 7" key="1">
    <citation type="submission" date="2018-12" db="EMBL/GenBank/DDBJ databases">
        <title>Complete genome sequence of Flaviflexus salsibiostraticola KCTC 33148.</title>
        <authorList>
            <person name="Bae J.-W."/>
        </authorList>
    </citation>
    <scope>NUCLEOTIDE SEQUENCE [LARGE SCALE GENOMIC DNA]</scope>
    <source>
        <strain evidence="6 7">KCTC 33148</strain>
    </source>
</reference>
<dbReference type="InterPro" id="IPR050492">
    <property type="entry name" value="Bact_metal-bind_prot9"/>
</dbReference>
<dbReference type="Proteomes" id="UP000270021">
    <property type="component" value="Chromosome"/>
</dbReference>
<evidence type="ECO:0000256" key="4">
    <source>
        <dbReference type="SAM" id="MobiDB-lite"/>
    </source>
</evidence>
<evidence type="ECO:0000313" key="6">
    <source>
        <dbReference type="EMBL" id="AZN28969.1"/>
    </source>
</evidence>
<gene>
    <name evidence="6" type="ORF">EJO69_00620</name>
</gene>
<feature type="signal peptide" evidence="5">
    <location>
        <begin position="1"/>
        <end position="25"/>
    </location>
</feature>
<evidence type="ECO:0000256" key="5">
    <source>
        <dbReference type="SAM" id="SignalP"/>
    </source>
</evidence>
<keyword evidence="3 5" id="KW-0732">Signal</keyword>
<feature type="chain" id="PRO_5018524143" evidence="5">
    <location>
        <begin position="26"/>
        <end position="353"/>
    </location>
</feature>
<dbReference type="KEGG" id="fsl:EJO69_00620"/>
<dbReference type="GO" id="GO:0030001">
    <property type="term" value="P:metal ion transport"/>
    <property type="evidence" value="ECO:0007669"/>
    <property type="project" value="InterPro"/>
</dbReference>
<name>A0A3Q8WS34_9ACTO</name>
<evidence type="ECO:0000256" key="3">
    <source>
        <dbReference type="ARBA" id="ARBA00022729"/>
    </source>
</evidence>
<keyword evidence="7" id="KW-1185">Reference proteome</keyword>
<dbReference type="PANTHER" id="PTHR42953:SF3">
    <property type="entry name" value="HIGH-AFFINITY ZINC UPTAKE SYSTEM PROTEIN ZNUA"/>
    <property type="match status" value="1"/>
</dbReference>
<dbReference type="Gene3D" id="3.40.50.1980">
    <property type="entry name" value="Nitrogenase molybdenum iron protein domain"/>
    <property type="match status" value="3"/>
</dbReference>
<dbReference type="AlphaFoldDB" id="A0A3Q8WS34"/>
<dbReference type="Pfam" id="PF01297">
    <property type="entry name" value="ZnuA"/>
    <property type="match status" value="1"/>
</dbReference>
<sequence length="353" mass="37838">MILMKRTALAGLLGASALVISACSADTDTDSDALSIVTSTYPLEYVAAEVGGDLVSVRSLTPPGSDDHSLELSPRQVTDLERVDLVVTLSGYQNAMDDALAATSPTHVVDAADHVDLREPQELTGAPAADANVEDDHAHEDETHVEDDHAHEDETHVDDDHAHEDETHVEDDHADDHGHSHDGPDPHFWLDPARMALLAHPIADELASIDPEHADVFRANADDLVGRMEQLDTDFSDGLAQCESSTFVVSHSAFTYLAGAYDLDQQAIAGTEIDTEPSPKRVAEVTALVEDAGVDVIFTTSQAERSLVQALADEAGVRVDVLDAVATQVDDDVDYDGVMRTNLAKLRDALGCR</sequence>
<dbReference type="PROSITE" id="PS51257">
    <property type="entry name" value="PROKAR_LIPOPROTEIN"/>
    <property type="match status" value="1"/>
</dbReference>
<keyword evidence="2" id="KW-0813">Transport</keyword>
<accession>A0A3Q8WS34</accession>
<dbReference type="PANTHER" id="PTHR42953">
    <property type="entry name" value="HIGH-AFFINITY ZINC UPTAKE SYSTEM PROTEIN ZNUA-RELATED"/>
    <property type="match status" value="1"/>
</dbReference>
<protein>
    <submittedName>
        <fullName evidence="6">Zinc ABC transporter substrate-binding protein</fullName>
    </submittedName>
</protein>
<evidence type="ECO:0000313" key="7">
    <source>
        <dbReference type="Proteomes" id="UP000270021"/>
    </source>
</evidence>
<evidence type="ECO:0000256" key="2">
    <source>
        <dbReference type="ARBA" id="ARBA00022448"/>
    </source>
</evidence>
<organism evidence="6 7">
    <name type="scientific">Flaviflexus salsibiostraticola</name>
    <dbReference type="NCBI Taxonomy" id="1282737"/>
    <lineage>
        <taxon>Bacteria</taxon>
        <taxon>Bacillati</taxon>
        <taxon>Actinomycetota</taxon>
        <taxon>Actinomycetes</taxon>
        <taxon>Actinomycetales</taxon>
        <taxon>Actinomycetaceae</taxon>
        <taxon>Flaviflexus</taxon>
    </lineage>
</organism>
<dbReference type="SUPFAM" id="SSF53807">
    <property type="entry name" value="Helical backbone' metal receptor"/>
    <property type="match status" value="1"/>
</dbReference>
<comment type="similarity">
    <text evidence="1">Belongs to the bacterial solute-binding protein 9 family.</text>
</comment>
<dbReference type="OrthoDB" id="9810636at2"/>
<feature type="region of interest" description="Disordered" evidence="4">
    <location>
        <begin position="124"/>
        <end position="187"/>
    </location>
</feature>
<feature type="compositionally biased region" description="Basic and acidic residues" evidence="4">
    <location>
        <begin position="134"/>
        <end position="185"/>
    </location>
</feature>
<dbReference type="GO" id="GO:0046872">
    <property type="term" value="F:metal ion binding"/>
    <property type="evidence" value="ECO:0007669"/>
    <property type="project" value="InterPro"/>
</dbReference>